<dbReference type="InterPro" id="IPR046433">
    <property type="entry name" value="ActCoA_hydro"/>
</dbReference>
<comment type="similarity">
    <text evidence="1">Belongs to the acetyl-CoA hydrolase/transferase family.</text>
</comment>
<evidence type="ECO:0000313" key="5">
    <source>
        <dbReference type="EMBL" id="SQH72473.1"/>
    </source>
</evidence>
<gene>
    <name evidence="5" type="primary">scpC_2</name>
    <name evidence="5" type="ORF">NCTC12858_00291</name>
</gene>
<dbReference type="Pfam" id="PF13336">
    <property type="entry name" value="AcetylCoA_hyd_C"/>
    <property type="match status" value="1"/>
</dbReference>
<dbReference type="GO" id="GO:0008775">
    <property type="term" value="F:acetate CoA-transferase activity"/>
    <property type="evidence" value="ECO:0007669"/>
    <property type="project" value="InterPro"/>
</dbReference>
<dbReference type="AlphaFoldDB" id="A0A2X4PL21"/>
<dbReference type="Proteomes" id="UP000249300">
    <property type="component" value="Chromosome 1"/>
</dbReference>
<dbReference type="PANTHER" id="PTHR21432:SF20">
    <property type="entry name" value="ACETYL-COA HYDROLASE"/>
    <property type="match status" value="1"/>
</dbReference>
<dbReference type="InterPro" id="IPR026888">
    <property type="entry name" value="AcetylCoA_hyd_C"/>
</dbReference>
<dbReference type="KEGG" id="pcre:NCTC12858_00291"/>
<sequence>MNWQEKYKDRIVSTDEVVVRSLQPGARVVFGHAAAAPQHFAEAMFRNRESLRDITVFHMLYFGKAWHLMPEMEGHVRGFLNFLEGNSRSAYRDRRVDFVPCHFHEVPELFSQGFYPVDVAVVQVSEPDAEGRCSFGVSADYTKPAAMAAKVVVAEINPQMPYIGGDNLISLEEIDYMIPIDQPVVEVINPPVGEIEMQIGKHCAELIQDGATLQLGIGGIPDAVLSSLDGKKDIGIHTEMFTDGVMHAIRSGLINGKAKTLHPGKVVTSIIMGSEELYRFVDHNDMIECYPVNYVNNPYVIAKNDRLVSINSCIEMDLTGQAASESIGYEQFSGTGGQVDFLRGARYSKGGISIMAFPSTAKAGEQSRIVPILKEGATVTSGRMEIDYVATEYGAVRLRGRSLRERAELLISIAHPKFRPWLEEEYRKRFCKSVNK</sequence>
<feature type="domain" description="Acetyl-CoA hydrolase/transferase C-terminal" evidence="4">
    <location>
        <begin position="273"/>
        <end position="425"/>
    </location>
</feature>
<dbReference type="Gene3D" id="3.40.1080.10">
    <property type="entry name" value="Glutaconate Coenzyme A-transferase"/>
    <property type="match status" value="1"/>
</dbReference>
<evidence type="ECO:0000259" key="4">
    <source>
        <dbReference type="Pfam" id="PF13336"/>
    </source>
</evidence>
<evidence type="ECO:0000313" key="6">
    <source>
        <dbReference type="Proteomes" id="UP000249300"/>
    </source>
</evidence>
<dbReference type="InterPro" id="IPR038460">
    <property type="entry name" value="AcetylCoA_hyd_C_sf"/>
</dbReference>
<reference evidence="5 6" key="1">
    <citation type="submission" date="2018-06" db="EMBL/GenBank/DDBJ databases">
        <authorList>
            <consortium name="Pathogen Informatics"/>
            <person name="Doyle S."/>
        </authorList>
    </citation>
    <scope>NUCLEOTIDE SEQUENCE [LARGE SCALE GENOMIC DNA]</scope>
    <source>
        <strain evidence="5 6">NCTC12858</strain>
    </source>
</reference>
<dbReference type="Gene3D" id="3.30.750.70">
    <property type="entry name" value="4-hydroxybutyrate coenzyme like domains"/>
    <property type="match status" value="1"/>
</dbReference>
<dbReference type="RefSeq" id="WP_023939216.1">
    <property type="nucleotide sequence ID" value="NZ_LS483447.1"/>
</dbReference>
<keyword evidence="2 5" id="KW-0808">Transferase</keyword>
<evidence type="ECO:0000259" key="3">
    <source>
        <dbReference type="Pfam" id="PF02550"/>
    </source>
</evidence>
<dbReference type="Gene3D" id="3.40.1080.20">
    <property type="entry name" value="Acetyl-CoA hydrolase/transferase C-terminal domain"/>
    <property type="match status" value="1"/>
</dbReference>
<evidence type="ECO:0000256" key="2">
    <source>
        <dbReference type="ARBA" id="ARBA00022679"/>
    </source>
</evidence>
<evidence type="ECO:0000256" key="1">
    <source>
        <dbReference type="ARBA" id="ARBA00009632"/>
    </source>
</evidence>
<protein>
    <submittedName>
        <fullName evidence="5">Propionyl-CoA:succinate CoA transferase</fullName>
        <ecNumber evidence="5">2.8.3.-</ecNumber>
    </submittedName>
</protein>
<keyword evidence="6" id="KW-1185">Reference proteome</keyword>
<dbReference type="GO" id="GO:0006083">
    <property type="term" value="P:acetate metabolic process"/>
    <property type="evidence" value="ECO:0007669"/>
    <property type="project" value="InterPro"/>
</dbReference>
<proteinExistence type="inferred from homology"/>
<dbReference type="SUPFAM" id="SSF100950">
    <property type="entry name" value="NagB/RpiA/CoA transferase-like"/>
    <property type="match status" value="2"/>
</dbReference>
<feature type="domain" description="Acetyl-CoA hydrolase/transferase N-terminal" evidence="3">
    <location>
        <begin position="84"/>
        <end position="187"/>
    </location>
</feature>
<dbReference type="EC" id="2.8.3.-" evidence="5"/>
<accession>A0A2X4PL21</accession>
<name>A0A2X4PL21_9PORP</name>
<dbReference type="Pfam" id="PF02550">
    <property type="entry name" value="AcetylCoA_hydro"/>
    <property type="match status" value="1"/>
</dbReference>
<organism evidence="5 6">
    <name type="scientific">Porphyromonas crevioricanis</name>
    <dbReference type="NCBI Taxonomy" id="393921"/>
    <lineage>
        <taxon>Bacteria</taxon>
        <taxon>Pseudomonadati</taxon>
        <taxon>Bacteroidota</taxon>
        <taxon>Bacteroidia</taxon>
        <taxon>Bacteroidales</taxon>
        <taxon>Porphyromonadaceae</taxon>
        <taxon>Porphyromonas</taxon>
    </lineage>
</organism>
<dbReference type="InterPro" id="IPR037171">
    <property type="entry name" value="NagB/RpiA_transferase-like"/>
</dbReference>
<dbReference type="EMBL" id="LS483447">
    <property type="protein sequence ID" value="SQH72473.1"/>
    <property type="molecule type" value="Genomic_DNA"/>
</dbReference>
<dbReference type="InterPro" id="IPR003702">
    <property type="entry name" value="ActCoA_hydro_N"/>
</dbReference>
<dbReference type="PANTHER" id="PTHR21432">
    <property type="entry name" value="ACETYL-COA HYDROLASE-RELATED"/>
    <property type="match status" value="1"/>
</dbReference>